<evidence type="ECO:0000256" key="1">
    <source>
        <dbReference type="SAM" id="Phobius"/>
    </source>
</evidence>
<feature type="transmembrane region" description="Helical" evidence="1">
    <location>
        <begin position="68"/>
        <end position="84"/>
    </location>
</feature>
<organism evidence="2 3">
    <name type="scientific">Arthrobacter hankyongi</name>
    <dbReference type="NCBI Taxonomy" id="2904801"/>
    <lineage>
        <taxon>Bacteria</taxon>
        <taxon>Bacillati</taxon>
        <taxon>Actinomycetota</taxon>
        <taxon>Actinomycetes</taxon>
        <taxon>Micrococcales</taxon>
        <taxon>Micrococcaceae</taxon>
        <taxon>Arthrobacter</taxon>
    </lineage>
</organism>
<name>A0ABS9LAD7_9MICC</name>
<keyword evidence="3" id="KW-1185">Reference proteome</keyword>
<sequence length="204" mass="21307">MSLADYGLLGLSAALAAGIIALAAWAIGVALRREERLDALFWYGFAGACCAAAVVLIAAVAYPAAAPALILLTLSCVLPAGLYVQRSWSQSSPAGRHRAWRELMARHDAALARWARYELDPASYPEAGAMADVRRAETAAMIRSMRQAAALRRAASGRHGGHAKRGGYAKRGAGAADLAAYSRAVADFERCLAAAEQAAGLGPI</sequence>
<evidence type="ECO:0000313" key="3">
    <source>
        <dbReference type="Proteomes" id="UP001165368"/>
    </source>
</evidence>
<comment type="caution">
    <text evidence="2">The sequence shown here is derived from an EMBL/GenBank/DDBJ whole genome shotgun (WGS) entry which is preliminary data.</text>
</comment>
<keyword evidence="1" id="KW-0472">Membrane</keyword>
<dbReference type="EMBL" id="JAKLTQ010000014">
    <property type="protein sequence ID" value="MCG2623548.1"/>
    <property type="molecule type" value="Genomic_DNA"/>
</dbReference>
<accession>A0ABS9LAD7</accession>
<protein>
    <submittedName>
        <fullName evidence="2">Uncharacterized protein</fullName>
    </submittedName>
</protein>
<feature type="transmembrane region" description="Helical" evidence="1">
    <location>
        <begin position="40"/>
        <end position="62"/>
    </location>
</feature>
<proteinExistence type="predicted"/>
<evidence type="ECO:0000313" key="2">
    <source>
        <dbReference type="EMBL" id="MCG2623548.1"/>
    </source>
</evidence>
<keyword evidence="1" id="KW-0812">Transmembrane</keyword>
<dbReference type="Proteomes" id="UP001165368">
    <property type="component" value="Unassembled WGS sequence"/>
</dbReference>
<feature type="transmembrane region" description="Helical" evidence="1">
    <location>
        <begin position="6"/>
        <end position="28"/>
    </location>
</feature>
<reference evidence="2" key="1">
    <citation type="submission" date="2022-01" db="EMBL/GenBank/DDBJ databases">
        <authorList>
            <person name="Jo J.-H."/>
            <person name="Im W.-T."/>
        </authorList>
    </citation>
    <scope>NUCLEOTIDE SEQUENCE</scope>
    <source>
        <strain evidence="2">I2-34</strain>
    </source>
</reference>
<dbReference type="RefSeq" id="WP_237822926.1">
    <property type="nucleotide sequence ID" value="NZ_JAKLTQ010000014.1"/>
</dbReference>
<gene>
    <name evidence="2" type="ORF">LVY72_16750</name>
</gene>
<keyword evidence="1" id="KW-1133">Transmembrane helix</keyword>